<dbReference type="Gene3D" id="3.90.1640.30">
    <property type="match status" value="1"/>
</dbReference>
<dbReference type="InterPro" id="IPR038763">
    <property type="entry name" value="DHH_sf"/>
</dbReference>
<evidence type="ECO:0000259" key="7">
    <source>
        <dbReference type="Pfam" id="PF02272"/>
    </source>
</evidence>
<dbReference type="PANTHER" id="PTHR30255:SF2">
    <property type="entry name" value="SINGLE-STRANDED-DNA-SPECIFIC EXONUCLEASE RECJ"/>
    <property type="match status" value="1"/>
</dbReference>
<evidence type="ECO:0000259" key="8">
    <source>
        <dbReference type="Pfam" id="PF17768"/>
    </source>
</evidence>
<dbReference type="RefSeq" id="WP_146528401.1">
    <property type="nucleotide sequence ID" value="NZ_SJPV01000007.1"/>
</dbReference>
<dbReference type="EMBL" id="SJPV01000007">
    <property type="protein sequence ID" value="TWU34980.1"/>
    <property type="molecule type" value="Genomic_DNA"/>
</dbReference>
<keyword evidence="3" id="KW-0540">Nuclease</keyword>
<accession>A0A5C6DDV6</accession>
<gene>
    <name evidence="9" type="primary">recJ</name>
    <name evidence="9" type="ORF">Poly41_41240</name>
</gene>
<evidence type="ECO:0000313" key="10">
    <source>
        <dbReference type="Proteomes" id="UP000319143"/>
    </source>
</evidence>
<keyword evidence="4 9" id="KW-0378">Hydrolase</keyword>
<name>A0A5C6DDV6_9BACT</name>
<keyword evidence="5 9" id="KW-0269">Exonuclease</keyword>
<comment type="similarity">
    <text evidence="1">Belongs to the RecJ family.</text>
</comment>
<dbReference type="Pfam" id="PF02272">
    <property type="entry name" value="DHHA1"/>
    <property type="match status" value="1"/>
</dbReference>
<organism evidence="9 10">
    <name type="scientific">Novipirellula artificiosorum</name>
    <dbReference type="NCBI Taxonomy" id="2528016"/>
    <lineage>
        <taxon>Bacteria</taxon>
        <taxon>Pseudomonadati</taxon>
        <taxon>Planctomycetota</taxon>
        <taxon>Planctomycetia</taxon>
        <taxon>Pirellulales</taxon>
        <taxon>Pirellulaceae</taxon>
        <taxon>Novipirellula</taxon>
    </lineage>
</organism>
<dbReference type="GO" id="GO:0006310">
    <property type="term" value="P:DNA recombination"/>
    <property type="evidence" value="ECO:0007669"/>
    <property type="project" value="InterPro"/>
</dbReference>
<dbReference type="GO" id="GO:0008409">
    <property type="term" value="F:5'-3' exonuclease activity"/>
    <property type="evidence" value="ECO:0007669"/>
    <property type="project" value="InterPro"/>
</dbReference>
<dbReference type="Proteomes" id="UP000319143">
    <property type="component" value="Unassembled WGS sequence"/>
</dbReference>
<evidence type="ECO:0000256" key="2">
    <source>
        <dbReference type="ARBA" id="ARBA00019841"/>
    </source>
</evidence>
<dbReference type="InterPro" id="IPR001667">
    <property type="entry name" value="DDH_dom"/>
</dbReference>
<evidence type="ECO:0000256" key="3">
    <source>
        <dbReference type="ARBA" id="ARBA00022722"/>
    </source>
</evidence>
<evidence type="ECO:0000259" key="6">
    <source>
        <dbReference type="Pfam" id="PF01368"/>
    </source>
</evidence>
<dbReference type="Gene3D" id="2.40.50.460">
    <property type="match status" value="1"/>
</dbReference>
<dbReference type="AlphaFoldDB" id="A0A5C6DDV6"/>
<dbReference type="InterPro" id="IPR004610">
    <property type="entry name" value="RecJ"/>
</dbReference>
<feature type="domain" description="DDH" evidence="6">
    <location>
        <begin position="80"/>
        <end position="212"/>
    </location>
</feature>
<feature type="domain" description="RecJ OB" evidence="8">
    <location>
        <begin position="468"/>
        <end position="576"/>
    </location>
</feature>
<dbReference type="Pfam" id="PF17768">
    <property type="entry name" value="RecJ_OB"/>
    <property type="match status" value="1"/>
</dbReference>
<keyword evidence="10" id="KW-1185">Reference proteome</keyword>
<evidence type="ECO:0000313" key="9">
    <source>
        <dbReference type="EMBL" id="TWU34980.1"/>
    </source>
</evidence>
<dbReference type="Pfam" id="PF01368">
    <property type="entry name" value="DHH"/>
    <property type="match status" value="1"/>
</dbReference>
<dbReference type="InterPro" id="IPR051673">
    <property type="entry name" value="SSDNA_exonuclease_RecJ"/>
</dbReference>
<sequence length="597" mass="64409">MQRQWRIIPHDTSRVEQLAKTARLPAVVAQLLVSRGIYRAEDAASFLCTKLTNLRDPNELPGVVKATELIVSAIDAKLPITVYGDYDADGMTGTAILVNGLSLLGANVSYHVPNRLEDGYGLNEDAIRKLADRGKKMIISVDCGVTSRAHADLCRDLGVMLIITDHHMIDGELPKADAIVHPRLPGTAYPFGELCGAGVAFKLAWALCQQVCGAKKVTEPMRRYLMQSLSLAAIGTVADVVPLLDENRVLVEHGLRMLQAEPLPGLAELMKVTKLDQSSSLSSESIAFTLAPRLNAAGRLGQAQLAVELLTTPAGERAVSLAEYIHQLNSDRDTLQRSVTLAAQKQAKAEFDPELDPALVLSGVGWHAGVIGVVAGRLAEKYAKPVFVLSLDATGKKEAVGSGRVGGTDIDLHDALSECSERLIRFGGHKAAAGLTIDEQQIDAFRGDFCEAITKQWQERGVAPEIVIDAEASLGQLNLETVKQIERLAPFGAGNPRPVLFCGDCVLDEPARRMGGGDRHLAVKLRQGSKTVRGVAFGAGDWCDALNEVEGPIEIAYRPVINEFRGFRKVEVHLVDWRVASSRREGRVDQAGQALVS</sequence>
<evidence type="ECO:0000256" key="1">
    <source>
        <dbReference type="ARBA" id="ARBA00005915"/>
    </source>
</evidence>
<feature type="domain" description="DHHA1" evidence="7">
    <location>
        <begin position="359"/>
        <end position="453"/>
    </location>
</feature>
<comment type="caution">
    <text evidence="9">The sequence shown here is derived from an EMBL/GenBank/DDBJ whole genome shotgun (WGS) entry which is preliminary data.</text>
</comment>
<dbReference type="InterPro" id="IPR003156">
    <property type="entry name" value="DHHA1_dom"/>
</dbReference>
<protein>
    <recommendedName>
        <fullName evidence="2">Single-stranded-DNA-specific exonuclease RecJ</fullName>
    </recommendedName>
</protein>
<dbReference type="NCBIfam" id="TIGR00644">
    <property type="entry name" value="recJ"/>
    <property type="match status" value="1"/>
</dbReference>
<dbReference type="InterPro" id="IPR041122">
    <property type="entry name" value="RecJ_OB"/>
</dbReference>
<evidence type="ECO:0000256" key="5">
    <source>
        <dbReference type="ARBA" id="ARBA00022839"/>
    </source>
</evidence>
<dbReference type="SUPFAM" id="SSF64182">
    <property type="entry name" value="DHH phosphoesterases"/>
    <property type="match status" value="1"/>
</dbReference>
<dbReference type="GO" id="GO:0006281">
    <property type="term" value="P:DNA repair"/>
    <property type="evidence" value="ECO:0007669"/>
    <property type="project" value="InterPro"/>
</dbReference>
<proteinExistence type="inferred from homology"/>
<evidence type="ECO:0000256" key="4">
    <source>
        <dbReference type="ARBA" id="ARBA00022801"/>
    </source>
</evidence>
<reference evidence="9 10" key="1">
    <citation type="submission" date="2019-02" db="EMBL/GenBank/DDBJ databases">
        <title>Deep-cultivation of Planctomycetes and their phenomic and genomic characterization uncovers novel biology.</title>
        <authorList>
            <person name="Wiegand S."/>
            <person name="Jogler M."/>
            <person name="Boedeker C."/>
            <person name="Pinto D."/>
            <person name="Vollmers J."/>
            <person name="Rivas-Marin E."/>
            <person name="Kohn T."/>
            <person name="Peeters S.H."/>
            <person name="Heuer A."/>
            <person name="Rast P."/>
            <person name="Oberbeckmann S."/>
            <person name="Bunk B."/>
            <person name="Jeske O."/>
            <person name="Meyerdierks A."/>
            <person name="Storesund J.E."/>
            <person name="Kallscheuer N."/>
            <person name="Luecker S."/>
            <person name="Lage O.M."/>
            <person name="Pohl T."/>
            <person name="Merkel B.J."/>
            <person name="Hornburger P."/>
            <person name="Mueller R.-W."/>
            <person name="Bruemmer F."/>
            <person name="Labrenz M."/>
            <person name="Spormann A.M."/>
            <person name="Op Den Camp H."/>
            <person name="Overmann J."/>
            <person name="Amann R."/>
            <person name="Jetten M.S.M."/>
            <person name="Mascher T."/>
            <person name="Medema M.H."/>
            <person name="Devos D.P."/>
            <person name="Kaster A.-K."/>
            <person name="Ovreas L."/>
            <person name="Rohde M."/>
            <person name="Galperin M.Y."/>
            <person name="Jogler C."/>
        </authorList>
    </citation>
    <scope>NUCLEOTIDE SEQUENCE [LARGE SCALE GENOMIC DNA]</scope>
    <source>
        <strain evidence="9 10">Poly41</strain>
    </source>
</reference>
<dbReference type="OrthoDB" id="9809852at2"/>
<dbReference type="PANTHER" id="PTHR30255">
    <property type="entry name" value="SINGLE-STRANDED-DNA-SPECIFIC EXONUCLEASE RECJ"/>
    <property type="match status" value="1"/>
</dbReference>
<dbReference type="GO" id="GO:0003676">
    <property type="term" value="F:nucleic acid binding"/>
    <property type="evidence" value="ECO:0007669"/>
    <property type="project" value="InterPro"/>
</dbReference>